<keyword evidence="1" id="KW-0812">Transmembrane</keyword>
<keyword evidence="1" id="KW-1133">Transmembrane helix</keyword>
<keyword evidence="1" id="KW-0472">Membrane</keyword>
<dbReference type="AlphaFoldDB" id="A0A212JYM6"/>
<organism evidence="2">
    <name type="scientific">uncultured Dysgonomonas sp</name>
    <dbReference type="NCBI Taxonomy" id="206096"/>
    <lineage>
        <taxon>Bacteria</taxon>
        <taxon>Pseudomonadati</taxon>
        <taxon>Bacteroidota</taxon>
        <taxon>Bacteroidia</taxon>
        <taxon>Bacteroidales</taxon>
        <taxon>Dysgonomonadaceae</taxon>
        <taxon>Dysgonomonas</taxon>
        <taxon>environmental samples</taxon>
    </lineage>
</organism>
<gene>
    <name evidence="2" type="ORF">KL86DYS1_30887</name>
</gene>
<dbReference type="EMBL" id="FLUM01000003">
    <property type="protein sequence ID" value="SBW04610.1"/>
    <property type="molecule type" value="Genomic_DNA"/>
</dbReference>
<evidence type="ECO:0000313" key="2">
    <source>
        <dbReference type="EMBL" id="SBW04610.1"/>
    </source>
</evidence>
<evidence type="ECO:0000256" key="1">
    <source>
        <dbReference type="SAM" id="Phobius"/>
    </source>
</evidence>
<feature type="transmembrane region" description="Helical" evidence="1">
    <location>
        <begin position="20"/>
        <end position="39"/>
    </location>
</feature>
<reference evidence="2" key="1">
    <citation type="submission" date="2016-04" db="EMBL/GenBank/DDBJ databases">
        <authorList>
            <person name="Evans L.H."/>
            <person name="Alamgir A."/>
            <person name="Owens N."/>
            <person name="Weber N.D."/>
            <person name="Virtaneva K."/>
            <person name="Barbian K."/>
            <person name="Babar A."/>
            <person name="Rosenke K."/>
        </authorList>
    </citation>
    <scope>NUCLEOTIDE SEQUENCE</scope>
    <source>
        <strain evidence="2">86-1</strain>
    </source>
</reference>
<protein>
    <submittedName>
        <fullName evidence="2">Uncharacterized protein</fullName>
    </submittedName>
</protein>
<accession>A0A212JYM6</accession>
<sequence length="42" mass="4924">MHLFLSIGWVLTKSKIMAGMNSIMFLSLFYLALFFLMAFKNF</sequence>
<name>A0A212JYM6_9BACT</name>
<proteinExistence type="predicted"/>